<accession>A0A8H4AQ46</accession>
<name>A0A8H4AQ46_GIGMA</name>
<dbReference type="Proteomes" id="UP000439903">
    <property type="component" value="Unassembled WGS sequence"/>
</dbReference>
<proteinExistence type="predicted"/>
<reference evidence="3 4" key="1">
    <citation type="journal article" date="2019" name="Environ. Microbiol.">
        <title>At the nexus of three kingdoms: the genome of the mycorrhizal fungus Gigaspora margarita provides insights into plant, endobacterial and fungal interactions.</title>
        <authorList>
            <person name="Venice F."/>
            <person name="Ghignone S."/>
            <person name="Salvioli di Fossalunga A."/>
            <person name="Amselem J."/>
            <person name="Novero M."/>
            <person name="Xianan X."/>
            <person name="Sedzielewska Toro K."/>
            <person name="Morin E."/>
            <person name="Lipzen A."/>
            <person name="Grigoriev I.V."/>
            <person name="Henrissat B."/>
            <person name="Martin F.M."/>
            <person name="Bonfante P."/>
        </authorList>
    </citation>
    <scope>NUCLEOTIDE SEQUENCE [LARGE SCALE GENOMIC DNA]</scope>
    <source>
        <strain evidence="3 4">BEG34</strain>
    </source>
</reference>
<comment type="caution">
    <text evidence="3">The sequence shown here is derived from an EMBL/GenBank/DDBJ whole genome shotgun (WGS) entry which is preliminary data.</text>
</comment>
<evidence type="ECO:0000313" key="4">
    <source>
        <dbReference type="Proteomes" id="UP000439903"/>
    </source>
</evidence>
<keyword evidence="2" id="KW-0812">Transmembrane</keyword>
<dbReference type="AlphaFoldDB" id="A0A8H4AQ46"/>
<evidence type="ECO:0000313" key="3">
    <source>
        <dbReference type="EMBL" id="KAF0521020.1"/>
    </source>
</evidence>
<feature type="transmembrane region" description="Helical" evidence="2">
    <location>
        <begin position="63"/>
        <end position="83"/>
    </location>
</feature>
<gene>
    <name evidence="3" type="ORF">F8M41_015955</name>
</gene>
<sequence>MMTRGMITDELMIEVVRLPLTKLRVAESTEYNQELEGYLSRQEFLEKIQAFNSISLKLSINRMIIQIPLVFVITTFVLCVVAVKTLSPFADEERIIIGIVLVILLISVIFMFFFTHQKGKHISSLSTLIQEFNKDDNKRNVNWKLYNESRSRNSCFKFSKNKTYLIIEIGLPPAYQMDIVIHDNENAVRDTEDSPPYEEFTSPPSCNHSNISLPPPVYSEH</sequence>
<keyword evidence="4" id="KW-1185">Reference proteome</keyword>
<protein>
    <submittedName>
        <fullName evidence="3">Uncharacterized protein</fullName>
    </submittedName>
</protein>
<evidence type="ECO:0000256" key="2">
    <source>
        <dbReference type="SAM" id="Phobius"/>
    </source>
</evidence>
<keyword evidence="2" id="KW-1133">Transmembrane helix</keyword>
<feature type="compositionally biased region" description="Polar residues" evidence="1">
    <location>
        <begin position="202"/>
        <end position="212"/>
    </location>
</feature>
<evidence type="ECO:0000256" key="1">
    <source>
        <dbReference type="SAM" id="MobiDB-lite"/>
    </source>
</evidence>
<feature type="region of interest" description="Disordered" evidence="1">
    <location>
        <begin position="188"/>
        <end position="221"/>
    </location>
</feature>
<feature type="transmembrane region" description="Helical" evidence="2">
    <location>
        <begin position="95"/>
        <end position="114"/>
    </location>
</feature>
<dbReference type="OrthoDB" id="10407137at2759"/>
<keyword evidence="2" id="KW-0472">Membrane</keyword>
<organism evidence="3 4">
    <name type="scientific">Gigaspora margarita</name>
    <dbReference type="NCBI Taxonomy" id="4874"/>
    <lineage>
        <taxon>Eukaryota</taxon>
        <taxon>Fungi</taxon>
        <taxon>Fungi incertae sedis</taxon>
        <taxon>Mucoromycota</taxon>
        <taxon>Glomeromycotina</taxon>
        <taxon>Glomeromycetes</taxon>
        <taxon>Diversisporales</taxon>
        <taxon>Gigasporaceae</taxon>
        <taxon>Gigaspora</taxon>
    </lineage>
</organism>
<dbReference type="EMBL" id="WTPW01000340">
    <property type="protein sequence ID" value="KAF0521020.1"/>
    <property type="molecule type" value="Genomic_DNA"/>
</dbReference>